<sequence length="192" mass="20581">MGEWEARQAAAAWRRVESWLPAHAPASFATLCPGAGEEDLAVAEGAFGRVLPPSLTALWRLCAGVRGGGPAVFLLDNWALMDLDAAMGVYRARMETAGDGLWKAHWIPFASYTSVDASSGLYLDAESGEVCWWGEFGERVPRFASLSVYLEETADRLEAPSLLPGLEPGLIDGGLAWGYRGDPPEGWTPLAG</sequence>
<dbReference type="OrthoDB" id="3466111at2"/>
<accession>A0A646KKL7</accession>
<name>A0A646KKL7_STRJU</name>
<evidence type="ECO:0000313" key="3">
    <source>
        <dbReference type="Proteomes" id="UP000419138"/>
    </source>
</evidence>
<feature type="domain" description="Knr4/Smi1-like" evidence="1">
    <location>
        <begin position="34"/>
        <end position="152"/>
    </location>
</feature>
<proteinExistence type="predicted"/>
<dbReference type="InterPro" id="IPR037883">
    <property type="entry name" value="Knr4/Smi1-like_sf"/>
</dbReference>
<reference evidence="2 3" key="1">
    <citation type="submission" date="2019-05" db="EMBL/GenBank/DDBJ databases">
        <title>Comparative genomics and metabolomics analyses of clavulanic acid producing Streptomyces species provides insight into specialized metabolism and evolution of beta-lactam biosynthetic gene clusters.</title>
        <authorList>
            <person name="Moore M.A."/>
            <person name="Cruz-Morales P."/>
            <person name="Barona Gomez F."/>
            <person name="Kapil T."/>
        </authorList>
    </citation>
    <scope>NUCLEOTIDE SEQUENCE [LARGE SCALE GENOMIC DNA]</scope>
    <source>
        <strain evidence="2 3">NRRL 5741</strain>
    </source>
</reference>
<comment type="caution">
    <text evidence="2">The sequence shown here is derived from an EMBL/GenBank/DDBJ whole genome shotgun (WGS) entry which is preliminary data.</text>
</comment>
<dbReference type="AlphaFoldDB" id="A0A646KKL7"/>
<dbReference type="SUPFAM" id="SSF160631">
    <property type="entry name" value="SMI1/KNR4-like"/>
    <property type="match status" value="1"/>
</dbReference>
<keyword evidence="3" id="KW-1185">Reference proteome</keyword>
<evidence type="ECO:0000259" key="1">
    <source>
        <dbReference type="Pfam" id="PF09346"/>
    </source>
</evidence>
<dbReference type="Pfam" id="PF09346">
    <property type="entry name" value="SMI1_KNR4"/>
    <property type="match status" value="1"/>
</dbReference>
<dbReference type="Proteomes" id="UP000419138">
    <property type="component" value="Unassembled WGS sequence"/>
</dbReference>
<dbReference type="EMBL" id="VCLA01000157">
    <property type="protein sequence ID" value="MQT02773.1"/>
    <property type="molecule type" value="Genomic_DNA"/>
</dbReference>
<organism evidence="2 3">
    <name type="scientific">Streptomyces jumonjinensis</name>
    <dbReference type="NCBI Taxonomy" id="1945"/>
    <lineage>
        <taxon>Bacteria</taxon>
        <taxon>Bacillati</taxon>
        <taxon>Actinomycetota</taxon>
        <taxon>Actinomycetes</taxon>
        <taxon>Kitasatosporales</taxon>
        <taxon>Streptomycetaceae</taxon>
        <taxon>Streptomyces</taxon>
    </lineage>
</organism>
<gene>
    <name evidence="2" type="ORF">FF041_22030</name>
</gene>
<evidence type="ECO:0000313" key="2">
    <source>
        <dbReference type="EMBL" id="MQT02773.1"/>
    </source>
</evidence>
<protein>
    <submittedName>
        <fullName evidence="2">SMI1/KNR4 family protein</fullName>
    </submittedName>
</protein>
<dbReference type="InterPro" id="IPR018958">
    <property type="entry name" value="Knr4/Smi1-like_dom"/>
</dbReference>